<keyword evidence="2" id="KW-0378">Hydrolase</keyword>
<dbReference type="SUPFAM" id="SSF56300">
    <property type="entry name" value="Metallo-dependent phosphatases"/>
    <property type="match status" value="1"/>
</dbReference>
<name>A0A897N184_9EURY</name>
<keyword evidence="1" id="KW-0479">Metal-binding</keyword>
<evidence type="ECO:0000313" key="6">
    <source>
        <dbReference type="EMBL" id="QSG04086.1"/>
    </source>
</evidence>
<dbReference type="GeneID" id="70686273"/>
<protein>
    <submittedName>
        <fullName evidence="6">3',5'-cyclic AMP phosphodiesterase CpdA</fullName>
    </submittedName>
</protein>
<evidence type="ECO:0000256" key="1">
    <source>
        <dbReference type="ARBA" id="ARBA00022723"/>
    </source>
</evidence>
<dbReference type="GO" id="GO:0046872">
    <property type="term" value="F:metal ion binding"/>
    <property type="evidence" value="ECO:0007669"/>
    <property type="project" value="UniProtKB-KW"/>
</dbReference>
<dbReference type="InterPro" id="IPR029052">
    <property type="entry name" value="Metallo-depent_PP-like"/>
</dbReference>
<evidence type="ECO:0000256" key="2">
    <source>
        <dbReference type="ARBA" id="ARBA00022801"/>
    </source>
</evidence>
<feature type="domain" description="Calcineurin-like phosphoesterase" evidence="5">
    <location>
        <begin position="1"/>
        <end position="198"/>
    </location>
</feature>
<gene>
    <name evidence="6" type="primary">cpdA2</name>
    <name evidence="6" type="ORF">AArcS_2897</name>
</gene>
<evidence type="ECO:0000259" key="5">
    <source>
        <dbReference type="Pfam" id="PF00149"/>
    </source>
</evidence>
<dbReference type="EMBL" id="CP064786">
    <property type="protein sequence ID" value="QSG04086.1"/>
    <property type="molecule type" value="Genomic_DNA"/>
</dbReference>
<keyword evidence="3" id="KW-0408">Iron</keyword>
<evidence type="ECO:0000313" key="7">
    <source>
        <dbReference type="Proteomes" id="UP000663586"/>
    </source>
</evidence>
<dbReference type="KEGG" id="hara:AArcS_2897"/>
<dbReference type="InterPro" id="IPR050884">
    <property type="entry name" value="CNP_phosphodiesterase-III"/>
</dbReference>
<dbReference type="InterPro" id="IPR004843">
    <property type="entry name" value="Calcineurin-like_PHP"/>
</dbReference>
<proteinExistence type="inferred from homology"/>
<dbReference type="PANTHER" id="PTHR42988">
    <property type="entry name" value="PHOSPHOHYDROLASE"/>
    <property type="match status" value="1"/>
</dbReference>
<evidence type="ECO:0000256" key="4">
    <source>
        <dbReference type="ARBA" id="ARBA00025742"/>
    </source>
</evidence>
<dbReference type="GO" id="GO:0016787">
    <property type="term" value="F:hydrolase activity"/>
    <property type="evidence" value="ECO:0007669"/>
    <property type="project" value="UniProtKB-KW"/>
</dbReference>
<dbReference type="Proteomes" id="UP000663586">
    <property type="component" value="Chromosome"/>
</dbReference>
<comment type="similarity">
    <text evidence="4">Belongs to the cyclic nucleotide phosphodiesterase class-III family.</text>
</comment>
<dbReference type="PANTHER" id="PTHR42988:SF2">
    <property type="entry name" value="CYCLIC NUCLEOTIDE PHOSPHODIESTERASE CBUA0032-RELATED"/>
    <property type="match status" value="1"/>
</dbReference>
<evidence type="ECO:0000256" key="3">
    <source>
        <dbReference type="ARBA" id="ARBA00023004"/>
    </source>
</evidence>
<organism evidence="6 7">
    <name type="scientific">Natranaeroarchaeum sulfidigenes</name>
    <dbReference type="NCBI Taxonomy" id="2784880"/>
    <lineage>
        <taxon>Archaea</taxon>
        <taxon>Methanobacteriati</taxon>
        <taxon>Methanobacteriota</taxon>
        <taxon>Stenosarchaea group</taxon>
        <taxon>Halobacteria</taxon>
        <taxon>Halobacteriales</taxon>
        <taxon>Natronoarchaeaceae</taxon>
        <taxon>Natranaeroarchaeum</taxon>
    </lineage>
</organism>
<keyword evidence="7" id="KW-1185">Reference proteome</keyword>
<dbReference type="AlphaFoldDB" id="A0A897N184"/>
<dbReference type="RefSeq" id="WP_238478112.1">
    <property type="nucleotide sequence ID" value="NZ_CP064786.1"/>
</dbReference>
<reference evidence="6" key="1">
    <citation type="submission" date="2020-11" db="EMBL/GenBank/DDBJ databases">
        <title>Carbohydrate-dependent, anaerobic sulfur respiration: A novel catabolism in halophilic archaea.</title>
        <authorList>
            <person name="Sorokin D.Y."/>
            <person name="Messina E."/>
            <person name="Smedile F."/>
            <person name="La Cono V."/>
            <person name="Hallsworth J.E."/>
            <person name="Yakimov M.M."/>
        </authorList>
    </citation>
    <scope>NUCLEOTIDE SEQUENCE</scope>
    <source>
        <strain evidence="6">AArc-S</strain>
    </source>
</reference>
<accession>A0A897N184</accession>
<sequence length="253" mass="28699">MTVAILSDIHMRDGYVEEITQELRAVLAELERHNPEHAFVLGDLIEDGDSVAIDRENVRRVHTLLSEWSVPVTYLLGNHDVEHLEKNKLGHILDQQQFYGVVESGETTFVYLDTAYEELGGAMGRIGGEQLQWLETQLESLSDVILLTHHPVGDFDLAENEWFADYPERAYLWERKEVLEILSHCDGVHGTISGHIHQTEHTEFWGVSHVSINAFSKELPDKPLTGTYGLLSTDRTHEISIQTRADDGVSYLL</sequence>
<dbReference type="Gene3D" id="3.60.21.10">
    <property type="match status" value="1"/>
</dbReference>
<dbReference type="Pfam" id="PF00149">
    <property type="entry name" value="Metallophos"/>
    <property type="match status" value="1"/>
</dbReference>